<evidence type="ECO:0000256" key="8">
    <source>
        <dbReference type="ARBA" id="ARBA00022598"/>
    </source>
</evidence>
<comment type="catalytic activity">
    <reaction evidence="20">
        <text>7,8-dihydropteroate + L-glutamate + ATP = 7,8-dihydrofolate + ADP + phosphate + H(+)</text>
        <dbReference type="Rhea" id="RHEA:23584"/>
        <dbReference type="ChEBI" id="CHEBI:15378"/>
        <dbReference type="ChEBI" id="CHEBI:17839"/>
        <dbReference type="ChEBI" id="CHEBI:29985"/>
        <dbReference type="ChEBI" id="CHEBI:30616"/>
        <dbReference type="ChEBI" id="CHEBI:43474"/>
        <dbReference type="ChEBI" id="CHEBI:57451"/>
        <dbReference type="ChEBI" id="CHEBI:456216"/>
        <dbReference type="EC" id="6.3.2.12"/>
    </reaction>
</comment>
<evidence type="ECO:0000259" key="23">
    <source>
        <dbReference type="Pfam" id="PF08245"/>
    </source>
</evidence>
<evidence type="ECO:0000256" key="14">
    <source>
        <dbReference type="ARBA" id="ARBA00030048"/>
    </source>
</evidence>
<gene>
    <name evidence="24" type="ORF">CDN99_24795</name>
</gene>
<comment type="similarity">
    <text evidence="4">Belongs to the folylpolyglutamate synthase family.</text>
</comment>
<comment type="catalytic activity">
    <reaction evidence="18">
        <text>10-formyltetrahydrofolyl-(gamma-L-Glu)(n) + L-glutamate + ATP = 10-formyltetrahydrofolyl-(gamma-L-Glu)(n+1) + ADP + phosphate + H(+)</text>
        <dbReference type="Rhea" id="RHEA:51904"/>
        <dbReference type="Rhea" id="RHEA-COMP:13088"/>
        <dbReference type="Rhea" id="RHEA-COMP:14300"/>
        <dbReference type="ChEBI" id="CHEBI:15378"/>
        <dbReference type="ChEBI" id="CHEBI:29985"/>
        <dbReference type="ChEBI" id="CHEBI:30616"/>
        <dbReference type="ChEBI" id="CHEBI:43474"/>
        <dbReference type="ChEBI" id="CHEBI:134413"/>
        <dbReference type="ChEBI" id="CHEBI:456216"/>
        <dbReference type="EC" id="6.3.2.17"/>
    </reaction>
</comment>
<dbReference type="EC" id="6.3.2.17" evidence="6"/>
<keyword evidence="10" id="KW-0547">Nucleotide-binding</keyword>
<dbReference type="GO" id="GO:0046656">
    <property type="term" value="P:folic acid biosynthetic process"/>
    <property type="evidence" value="ECO:0007669"/>
    <property type="project" value="UniProtKB-KW"/>
</dbReference>
<evidence type="ECO:0000256" key="2">
    <source>
        <dbReference type="ARBA" id="ARBA00004799"/>
    </source>
</evidence>
<dbReference type="PANTHER" id="PTHR11136:SF0">
    <property type="entry name" value="DIHYDROFOLATE SYNTHETASE-RELATED"/>
    <property type="match status" value="1"/>
</dbReference>
<dbReference type="GO" id="GO:0046872">
    <property type="term" value="F:metal ion binding"/>
    <property type="evidence" value="ECO:0007669"/>
    <property type="project" value="UniProtKB-KW"/>
</dbReference>
<evidence type="ECO:0000256" key="21">
    <source>
        <dbReference type="SAM" id="MobiDB-lite"/>
    </source>
</evidence>
<evidence type="ECO:0000256" key="7">
    <source>
        <dbReference type="ARBA" id="ARBA00019357"/>
    </source>
</evidence>
<sequence length="473" mass="50150">MSSSLPPSTPSSSAPPASPDLAIPVLAPGADPQQVLEAWLARCERLHPKEIDMTLTRVAAVRDALGLGFGADTPVVMVAGTNGKGSTCAMLESIALQAGYRVGLYIKPHLVHFQERCRVAGRPVDAASLIPHFEAVEKARGDVTLTYFEFTTLAILHRLASEPLDLVILEVGLGGRLDAVNVIDADCSVITSIDLDHTEYLGPDRESVGREKAHIMRPGKPAIVSDPMPPETIAAHAAAIGADLRQLGRDFSYGGDRQQWQWVGRARRYSGMSYPALRGVNQLLNASGVLAVFEALYERLPVSAQAVRAGLALVELPGRFQVVPGSPMLVLDVAHNPHAVAALAQNLDQMGFYPRTRAVFGAMADKDLANILARIAPLIDHWHFCDLPIARAATAQALSQRFDEARAAGQLRTPAVVGASLHPDPASALAAAAAEADPADRILVFGSFFTVGGVLKNGTPRLGAGVQPEADVS</sequence>
<evidence type="ECO:0000313" key="25">
    <source>
        <dbReference type="Proteomes" id="UP000197468"/>
    </source>
</evidence>
<dbReference type="InterPro" id="IPR004101">
    <property type="entry name" value="Mur_ligase_C"/>
</dbReference>
<dbReference type="GO" id="GO:0008841">
    <property type="term" value="F:dihydrofolate synthase activity"/>
    <property type="evidence" value="ECO:0007669"/>
    <property type="project" value="UniProtKB-EC"/>
</dbReference>
<organism evidence="24 25">
    <name type="scientific">Roseateles aquatilis</name>
    <dbReference type="NCBI Taxonomy" id="431061"/>
    <lineage>
        <taxon>Bacteria</taxon>
        <taxon>Pseudomonadati</taxon>
        <taxon>Pseudomonadota</taxon>
        <taxon>Betaproteobacteria</taxon>
        <taxon>Burkholderiales</taxon>
        <taxon>Sphaerotilaceae</taxon>
        <taxon>Roseateles</taxon>
    </lineage>
</organism>
<dbReference type="SUPFAM" id="SSF53623">
    <property type="entry name" value="MurD-like peptide ligases, catalytic domain"/>
    <property type="match status" value="1"/>
</dbReference>
<dbReference type="EMBL" id="NIOF01000018">
    <property type="protein sequence ID" value="OWQ84107.1"/>
    <property type="molecule type" value="Genomic_DNA"/>
</dbReference>
<name>A0A246IVQ0_9BURK</name>
<accession>A0A246IVQ0</accession>
<evidence type="ECO:0000256" key="10">
    <source>
        <dbReference type="ARBA" id="ARBA00022741"/>
    </source>
</evidence>
<reference evidence="24 25" key="1">
    <citation type="journal article" date="2008" name="Int. J. Syst. Evol. Microbiol.">
        <title>Description of Roseateles aquatilis sp. nov. and Roseateles terrae sp. nov., in the class Betaproteobacteria, and emended description of the genus Roseateles.</title>
        <authorList>
            <person name="Gomila M."/>
            <person name="Bowien B."/>
            <person name="Falsen E."/>
            <person name="Moore E.R."/>
            <person name="Lalucat J."/>
        </authorList>
    </citation>
    <scope>NUCLEOTIDE SEQUENCE [LARGE SCALE GENOMIC DNA]</scope>
    <source>
        <strain evidence="24 25">CCUG 48205</strain>
    </source>
</reference>
<comment type="pathway">
    <text evidence="3">Cofactor biosynthesis; tetrahydrofolylpolyglutamate biosynthesis.</text>
</comment>
<dbReference type="UniPathway" id="UPA00077">
    <property type="reaction ID" value="UER00157"/>
</dbReference>
<evidence type="ECO:0000259" key="22">
    <source>
        <dbReference type="Pfam" id="PF02875"/>
    </source>
</evidence>
<dbReference type="Proteomes" id="UP000197468">
    <property type="component" value="Unassembled WGS sequence"/>
</dbReference>
<evidence type="ECO:0000256" key="11">
    <source>
        <dbReference type="ARBA" id="ARBA00022840"/>
    </source>
</evidence>
<dbReference type="RefSeq" id="WP_088387874.1">
    <property type="nucleotide sequence ID" value="NZ_NIOF01000018.1"/>
</dbReference>
<dbReference type="InterPro" id="IPR036565">
    <property type="entry name" value="Mur-like_cat_sf"/>
</dbReference>
<evidence type="ECO:0000256" key="6">
    <source>
        <dbReference type="ARBA" id="ARBA00013025"/>
    </source>
</evidence>
<dbReference type="Gene3D" id="3.40.1190.10">
    <property type="entry name" value="Mur-like, catalytic domain"/>
    <property type="match status" value="1"/>
</dbReference>
<keyword evidence="8" id="KW-0436">Ligase</keyword>
<evidence type="ECO:0000256" key="15">
    <source>
        <dbReference type="ARBA" id="ARBA00030592"/>
    </source>
</evidence>
<dbReference type="GO" id="GO:0046654">
    <property type="term" value="P:tetrahydrofolate biosynthetic process"/>
    <property type="evidence" value="ECO:0007669"/>
    <property type="project" value="UniProtKB-UniPathway"/>
</dbReference>
<dbReference type="Pfam" id="PF08245">
    <property type="entry name" value="Mur_ligase_M"/>
    <property type="match status" value="1"/>
</dbReference>
<evidence type="ECO:0000313" key="24">
    <source>
        <dbReference type="EMBL" id="OWQ84107.1"/>
    </source>
</evidence>
<dbReference type="GO" id="GO:0004326">
    <property type="term" value="F:tetrahydrofolylpolyglutamate synthase activity"/>
    <property type="evidence" value="ECO:0007669"/>
    <property type="project" value="UniProtKB-EC"/>
</dbReference>
<feature type="compositionally biased region" description="Low complexity" evidence="21">
    <location>
        <begin position="1"/>
        <end position="15"/>
    </location>
</feature>
<evidence type="ECO:0000256" key="17">
    <source>
        <dbReference type="ARBA" id="ARBA00047493"/>
    </source>
</evidence>
<dbReference type="AlphaFoldDB" id="A0A246IVQ0"/>
<comment type="function">
    <text evidence="1">Functions in two distinct reactions of the de novo folate biosynthetic pathway. Catalyzes the addition of a glutamate residue to dihydropteroate (7,8-dihydropteroate or H2Pte) to form dihydrofolate (7,8-dihydrofolate monoglutamate or H2Pte-Glu). Also catalyzes successive additions of L-glutamate to tetrahydrofolate or 10-formyltetrahydrofolate or 5,10-methylenetetrahydrofolate, leading to folylpolyglutamate derivatives.</text>
</comment>
<evidence type="ECO:0000256" key="13">
    <source>
        <dbReference type="ARBA" id="ARBA00022909"/>
    </source>
</evidence>
<dbReference type="NCBIfam" id="TIGR01499">
    <property type="entry name" value="folC"/>
    <property type="match status" value="1"/>
</dbReference>
<dbReference type="OrthoDB" id="9809356at2"/>
<comment type="caution">
    <text evidence="24">The sequence shown here is derived from an EMBL/GenBank/DDBJ whole genome shotgun (WGS) entry which is preliminary data.</text>
</comment>
<keyword evidence="13" id="KW-0289">Folate biosynthesis</keyword>
<dbReference type="GO" id="GO:0005524">
    <property type="term" value="F:ATP binding"/>
    <property type="evidence" value="ECO:0007669"/>
    <property type="project" value="UniProtKB-KW"/>
</dbReference>
<keyword evidence="12" id="KW-0460">Magnesium</keyword>
<keyword evidence="9" id="KW-0479">Metal-binding</keyword>
<evidence type="ECO:0000256" key="20">
    <source>
        <dbReference type="ARBA" id="ARBA00049161"/>
    </source>
</evidence>
<dbReference type="EC" id="6.3.2.12" evidence="5"/>
<evidence type="ECO:0000256" key="5">
    <source>
        <dbReference type="ARBA" id="ARBA00013023"/>
    </source>
</evidence>
<evidence type="ECO:0000256" key="4">
    <source>
        <dbReference type="ARBA" id="ARBA00008276"/>
    </source>
</evidence>
<comment type="catalytic activity">
    <reaction evidence="19">
        <text>(6R)-5,10-methylenetetrahydrofolyl-(gamma-L-Glu)(n) + L-glutamate + ATP = (6R)-5,10-methylenetetrahydrofolyl-(gamma-L-Glu)(n+1) + ADP + phosphate + H(+)</text>
        <dbReference type="Rhea" id="RHEA:51912"/>
        <dbReference type="Rhea" id="RHEA-COMP:13257"/>
        <dbReference type="Rhea" id="RHEA-COMP:13258"/>
        <dbReference type="ChEBI" id="CHEBI:15378"/>
        <dbReference type="ChEBI" id="CHEBI:29985"/>
        <dbReference type="ChEBI" id="CHEBI:30616"/>
        <dbReference type="ChEBI" id="CHEBI:43474"/>
        <dbReference type="ChEBI" id="CHEBI:136572"/>
        <dbReference type="ChEBI" id="CHEBI:456216"/>
        <dbReference type="EC" id="6.3.2.17"/>
    </reaction>
</comment>
<comment type="pathway">
    <text evidence="2">Cofactor biosynthesis; tetrahydrofolate biosynthesis; 7,8-dihydrofolate from 2-amino-4-hydroxy-6-hydroxymethyl-7,8-dihydropteridine diphosphate and 4-aminobenzoate: step 2/2.</text>
</comment>
<dbReference type="GO" id="GO:0005737">
    <property type="term" value="C:cytoplasm"/>
    <property type="evidence" value="ECO:0007669"/>
    <property type="project" value="TreeGrafter"/>
</dbReference>
<keyword evidence="11" id="KW-0067">ATP-binding</keyword>
<evidence type="ECO:0000256" key="1">
    <source>
        <dbReference type="ARBA" id="ARBA00002714"/>
    </source>
</evidence>
<comment type="catalytic activity">
    <reaction evidence="17">
        <text>(6S)-5,6,7,8-tetrahydrofolyl-(gamma-L-Glu)(n) + L-glutamate + ATP = (6S)-5,6,7,8-tetrahydrofolyl-(gamma-L-Glu)(n+1) + ADP + phosphate + H(+)</text>
        <dbReference type="Rhea" id="RHEA:10580"/>
        <dbReference type="Rhea" id="RHEA-COMP:14738"/>
        <dbReference type="Rhea" id="RHEA-COMP:14740"/>
        <dbReference type="ChEBI" id="CHEBI:15378"/>
        <dbReference type="ChEBI" id="CHEBI:29985"/>
        <dbReference type="ChEBI" id="CHEBI:30616"/>
        <dbReference type="ChEBI" id="CHEBI:43474"/>
        <dbReference type="ChEBI" id="CHEBI:141005"/>
        <dbReference type="ChEBI" id="CHEBI:456216"/>
        <dbReference type="EC" id="6.3.2.17"/>
    </reaction>
</comment>
<evidence type="ECO:0000256" key="3">
    <source>
        <dbReference type="ARBA" id="ARBA00005150"/>
    </source>
</evidence>
<dbReference type="Gene3D" id="3.90.190.20">
    <property type="entry name" value="Mur ligase, C-terminal domain"/>
    <property type="match status" value="1"/>
</dbReference>
<evidence type="ECO:0000256" key="9">
    <source>
        <dbReference type="ARBA" id="ARBA00022723"/>
    </source>
</evidence>
<evidence type="ECO:0000256" key="18">
    <source>
        <dbReference type="ARBA" id="ARBA00047808"/>
    </source>
</evidence>
<feature type="domain" description="Mur ligase C-terminal" evidence="22">
    <location>
        <begin position="318"/>
        <end position="448"/>
    </location>
</feature>
<dbReference type="InterPro" id="IPR013221">
    <property type="entry name" value="Mur_ligase_cen"/>
</dbReference>
<dbReference type="PIRSF" id="PIRSF001563">
    <property type="entry name" value="Folylpolyglu_synth"/>
    <property type="match status" value="1"/>
</dbReference>
<dbReference type="Pfam" id="PF02875">
    <property type="entry name" value="Mur_ligase_C"/>
    <property type="match status" value="1"/>
</dbReference>
<dbReference type="SUPFAM" id="SSF53244">
    <property type="entry name" value="MurD-like peptide ligases, peptide-binding domain"/>
    <property type="match status" value="1"/>
</dbReference>
<feature type="region of interest" description="Disordered" evidence="21">
    <location>
        <begin position="1"/>
        <end position="22"/>
    </location>
</feature>
<proteinExistence type="inferred from homology"/>
<dbReference type="InterPro" id="IPR001645">
    <property type="entry name" value="Folylpolyglutamate_synth"/>
</dbReference>
<evidence type="ECO:0000256" key="19">
    <source>
        <dbReference type="ARBA" id="ARBA00049035"/>
    </source>
</evidence>
<dbReference type="NCBIfam" id="NF008101">
    <property type="entry name" value="PRK10846.1"/>
    <property type="match status" value="1"/>
</dbReference>
<dbReference type="PANTHER" id="PTHR11136">
    <property type="entry name" value="FOLYLPOLYGLUTAMATE SYNTHASE-RELATED"/>
    <property type="match status" value="1"/>
</dbReference>
<dbReference type="InterPro" id="IPR036615">
    <property type="entry name" value="Mur_ligase_C_dom_sf"/>
</dbReference>
<feature type="domain" description="Mur ligase central" evidence="23">
    <location>
        <begin position="78"/>
        <end position="218"/>
    </location>
</feature>
<evidence type="ECO:0000256" key="16">
    <source>
        <dbReference type="ARBA" id="ARBA00032510"/>
    </source>
</evidence>
<evidence type="ECO:0000256" key="12">
    <source>
        <dbReference type="ARBA" id="ARBA00022842"/>
    </source>
</evidence>
<keyword evidence="25" id="KW-1185">Reference proteome</keyword>
<protein>
    <recommendedName>
        <fullName evidence="7">Dihydrofolate synthase/folylpolyglutamate synthase</fullName>
        <ecNumber evidence="5">6.3.2.12</ecNumber>
        <ecNumber evidence="6">6.3.2.17</ecNumber>
    </recommendedName>
    <alternativeName>
        <fullName evidence="16">Folylpoly-gamma-glutamate synthetase-dihydrofolate synthetase</fullName>
    </alternativeName>
    <alternativeName>
        <fullName evidence="14">Folylpolyglutamate synthetase</fullName>
    </alternativeName>
    <alternativeName>
        <fullName evidence="15">Tetrahydrofolylpolyglutamate synthase</fullName>
    </alternativeName>
</protein>